<proteinExistence type="predicted"/>
<name>A0A1Q9DL05_SYMMI</name>
<dbReference type="EMBL" id="LSRX01000488">
    <property type="protein sequence ID" value="OLP95852.1"/>
    <property type="molecule type" value="Genomic_DNA"/>
</dbReference>
<dbReference type="AlphaFoldDB" id="A0A1Q9DL05"/>
<accession>A0A1Q9DL05</accession>
<sequence>MCALFNLLEEVEERDVPLSHAASGWLASVARGVAALQASGSPFALQQVGTHLDFLGPQELKDPSLEGSPASIGSWELSIYCSTRESRSFSVAVVFGVGFPKRSKNETSTCRMDALSSPTSLVMSRHSLCIVGAGPAGLQLGHLLLKVQVW</sequence>
<gene>
    <name evidence="1" type="ORF">AK812_SmicGene21969</name>
</gene>
<evidence type="ECO:0000313" key="1">
    <source>
        <dbReference type="EMBL" id="OLP95852.1"/>
    </source>
</evidence>
<comment type="caution">
    <text evidence="1">The sequence shown here is derived from an EMBL/GenBank/DDBJ whole genome shotgun (WGS) entry which is preliminary data.</text>
</comment>
<evidence type="ECO:0000313" key="2">
    <source>
        <dbReference type="Proteomes" id="UP000186817"/>
    </source>
</evidence>
<reference evidence="1 2" key="1">
    <citation type="submission" date="2016-02" db="EMBL/GenBank/DDBJ databases">
        <title>Genome analysis of coral dinoflagellate symbionts highlights evolutionary adaptations to a symbiotic lifestyle.</title>
        <authorList>
            <person name="Aranda M."/>
            <person name="Li Y."/>
            <person name="Liew Y.J."/>
            <person name="Baumgarten S."/>
            <person name="Simakov O."/>
            <person name="Wilson M."/>
            <person name="Piel J."/>
            <person name="Ashoor H."/>
            <person name="Bougouffa S."/>
            <person name="Bajic V.B."/>
            <person name="Ryu T."/>
            <person name="Ravasi T."/>
            <person name="Bayer T."/>
            <person name="Micklem G."/>
            <person name="Kim H."/>
            <person name="Bhak J."/>
            <person name="Lajeunesse T.C."/>
            <person name="Voolstra C.R."/>
        </authorList>
    </citation>
    <scope>NUCLEOTIDE SEQUENCE [LARGE SCALE GENOMIC DNA]</scope>
    <source>
        <strain evidence="1 2">CCMP2467</strain>
    </source>
</reference>
<protein>
    <submittedName>
        <fullName evidence="1">Uncharacterized protein</fullName>
    </submittedName>
</protein>
<keyword evidence="2" id="KW-1185">Reference proteome</keyword>
<dbReference type="Proteomes" id="UP000186817">
    <property type="component" value="Unassembled WGS sequence"/>
</dbReference>
<dbReference type="OrthoDB" id="423844at2759"/>
<organism evidence="1 2">
    <name type="scientific">Symbiodinium microadriaticum</name>
    <name type="common">Dinoflagellate</name>
    <name type="synonym">Zooxanthella microadriatica</name>
    <dbReference type="NCBI Taxonomy" id="2951"/>
    <lineage>
        <taxon>Eukaryota</taxon>
        <taxon>Sar</taxon>
        <taxon>Alveolata</taxon>
        <taxon>Dinophyceae</taxon>
        <taxon>Suessiales</taxon>
        <taxon>Symbiodiniaceae</taxon>
        <taxon>Symbiodinium</taxon>
    </lineage>
</organism>